<dbReference type="InterPro" id="IPR001303">
    <property type="entry name" value="Aldolase_II/adducin_N"/>
</dbReference>
<keyword evidence="5" id="KW-1185">Reference proteome</keyword>
<dbReference type="InterPro" id="IPR050197">
    <property type="entry name" value="Aldolase_class_II_sugar_metab"/>
</dbReference>
<evidence type="ECO:0000256" key="2">
    <source>
        <dbReference type="ARBA" id="ARBA00023239"/>
    </source>
</evidence>
<sequence>METKGIKQEYKQRIVDTGNKMVSLGLTVGTWGNVSVRDPETDLIYIKPSGMPYHEITADDVVVMNSKMEIVEGHRKPSIEFHFHIAIMNARKDVNAIIHTHPIYSSAFSVTRQDIPGISEDFVQIVGDKVTNCKYSLPGTPELAVNVVEGLGDRNAVMIPNHGTVCVGSDIEGALKICHVVEKSAHIYILAKILGTPEVISDSDMDAMQFFARNYYGQGK</sequence>
<dbReference type="eggNOG" id="COG0235">
    <property type="taxonomic scope" value="Bacteria"/>
</dbReference>
<accession>G8QVP7</accession>
<name>G8QVP7_SPHPG</name>
<dbReference type="Proteomes" id="UP000005632">
    <property type="component" value="Chromosome"/>
</dbReference>
<dbReference type="GO" id="GO:0046872">
    <property type="term" value="F:metal ion binding"/>
    <property type="evidence" value="ECO:0007669"/>
    <property type="project" value="UniProtKB-KW"/>
</dbReference>
<dbReference type="HOGENOM" id="CLU_006033_3_0_12"/>
<dbReference type="STRING" id="158190.SpiGrapes_1529"/>
<proteinExistence type="predicted"/>
<dbReference type="SMART" id="SM01007">
    <property type="entry name" value="Aldolase_II"/>
    <property type="match status" value="1"/>
</dbReference>
<dbReference type="SUPFAM" id="SSF53639">
    <property type="entry name" value="AraD/HMP-PK domain-like"/>
    <property type="match status" value="1"/>
</dbReference>
<dbReference type="AlphaFoldDB" id="G8QVP7"/>
<organism evidence="4 5">
    <name type="scientific">Sphaerochaeta pleomorpha (strain ATCC BAA-1885 / DSM 22778 / Grapes)</name>
    <dbReference type="NCBI Taxonomy" id="158190"/>
    <lineage>
        <taxon>Bacteria</taxon>
        <taxon>Pseudomonadati</taxon>
        <taxon>Spirochaetota</taxon>
        <taxon>Spirochaetia</taxon>
        <taxon>Spirochaetales</taxon>
        <taxon>Sphaerochaetaceae</taxon>
        <taxon>Sphaerochaeta</taxon>
    </lineage>
</organism>
<reference evidence="4 5" key="1">
    <citation type="submission" date="2011-11" db="EMBL/GenBank/DDBJ databases">
        <title>Complete sequence of Spirochaeta sp. grapes.</title>
        <authorList>
            <consortium name="US DOE Joint Genome Institute"/>
            <person name="Lucas S."/>
            <person name="Han J."/>
            <person name="Lapidus A."/>
            <person name="Cheng J.-F."/>
            <person name="Goodwin L."/>
            <person name="Pitluck S."/>
            <person name="Peters L."/>
            <person name="Ovchinnikova G."/>
            <person name="Munk A.C."/>
            <person name="Detter J.C."/>
            <person name="Han C."/>
            <person name="Tapia R."/>
            <person name="Land M."/>
            <person name="Hauser L."/>
            <person name="Kyrpides N."/>
            <person name="Ivanova N."/>
            <person name="Pagani I."/>
            <person name="Ritalahtilisa K."/>
            <person name="Loeffler F."/>
            <person name="Woyke T."/>
        </authorList>
    </citation>
    <scope>NUCLEOTIDE SEQUENCE [LARGE SCALE GENOMIC DNA]</scope>
    <source>
        <strain evidence="5">ATCC BAA-1885 / DSM 22778 / Grapes</strain>
    </source>
</reference>
<evidence type="ECO:0000256" key="1">
    <source>
        <dbReference type="ARBA" id="ARBA00022723"/>
    </source>
</evidence>
<evidence type="ECO:0000313" key="4">
    <source>
        <dbReference type="EMBL" id="AEV29339.1"/>
    </source>
</evidence>
<evidence type="ECO:0000313" key="5">
    <source>
        <dbReference type="Proteomes" id="UP000005632"/>
    </source>
</evidence>
<dbReference type="EMBL" id="CP003155">
    <property type="protein sequence ID" value="AEV29339.1"/>
    <property type="molecule type" value="Genomic_DNA"/>
</dbReference>
<gene>
    <name evidence="4" type="ordered locus">SpiGrapes_1529</name>
</gene>
<dbReference type="Gene3D" id="3.40.225.10">
    <property type="entry name" value="Class II aldolase/adducin N-terminal domain"/>
    <property type="match status" value="1"/>
</dbReference>
<keyword evidence="1" id="KW-0479">Metal-binding</keyword>
<dbReference type="KEGG" id="sgp:SpiGrapes_1529"/>
<dbReference type="InterPro" id="IPR036409">
    <property type="entry name" value="Aldolase_II/adducin_N_sf"/>
</dbReference>
<dbReference type="PANTHER" id="PTHR22789:SF0">
    <property type="entry name" value="3-OXO-TETRONATE 4-PHOSPHATE DECARBOXYLASE-RELATED"/>
    <property type="match status" value="1"/>
</dbReference>
<dbReference type="Pfam" id="PF00596">
    <property type="entry name" value="Aldolase_II"/>
    <property type="match status" value="1"/>
</dbReference>
<dbReference type="GO" id="GO:0019323">
    <property type="term" value="P:pentose catabolic process"/>
    <property type="evidence" value="ECO:0007669"/>
    <property type="project" value="TreeGrafter"/>
</dbReference>
<dbReference type="GO" id="GO:0016832">
    <property type="term" value="F:aldehyde-lyase activity"/>
    <property type="evidence" value="ECO:0007669"/>
    <property type="project" value="TreeGrafter"/>
</dbReference>
<evidence type="ECO:0000259" key="3">
    <source>
        <dbReference type="SMART" id="SM01007"/>
    </source>
</evidence>
<feature type="domain" description="Class II aldolase/adducin N-terminal" evidence="3">
    <location>
        <begin position="12"/>
        <end position="189"/>
    </location>
</feature>
<dbReference type="PANTHER" id="PTHR22789">
    <property type="entry name" value="FUCULOSE PHOSPHATE ALDOLASE"/>
    <property type="match status" value="1"/>
</dbReference>
<keyword evidence="2" id="KW-0456">Lyase</keyword>
<protein>
    <submittedName>
        <fullName evidence="4">Ribulose-5-phosphate 4-epimerase-like epimerase or aldolase</fullName>
    </submittedName>
</protein>
<dbReference type="RefSeq" id="WP_014270187.1">
    <property type="nucleotide sequence ID" value="NC_016633.1"/>
</dbReference>
<dbReference type="OrthoDB" id="9794581at2"/>
<dbReference type="GO" id="GO:0005829">
    <property type="term" value="C:cytosol"/>
    <property type="evidence" value="ECO:0007669"/>
    <property type="project" value="TreeGrafter"/>
</dbReference>